<dbReference type="GO" id="GO:0016757">
    <property type="term" value="F:glycosyltransferase activity"/>
    <property type="evidence" value="ECO:0007669"/>
    <property type="project" value="UniProtKB-KW"/>
</dbReference>
<keyword evidence="1" id="KW-0808">Transferase</keyword>
<evidence type="ECO:0000313" key="2">
    <source>
        <dbReference type="Proteomes" id="UP000236753"/>
    </source>
</evidence>
<keyword evidence="1" id="KW-0328">Glycosyltransferase</keyword>
<evidence type="ECO:0000313" key="1">
    <source>
        <dbReference type="EMBL" id="SEF52507.1"/>
    </source>
</evidence>
<proteinExistence type="predicted"/>
<sequence length="49" mass="5756">MLSIQQAQQILQTAELIYSERTVTQTVHRMALDITQRLSQQHWSLDESK</sequence>
<gene>
    <name evidence="1" type="ORF">SAMN05216334_10313</name>
</gene>
<dbReference type="EMBL" id="FNUX01000003">
    <property type="protein sequence ID" value="SEF52507.1"/>
    <property type="molecule type" value="Genomic_DNA"/>
</dbReference>
<reference evidence="1 2" key="1">
    <citation type="submission" date="2016-10" db="EMBL/GenBank/DDBJ databases">
        <authorList>
            <person name="de Groot N.N."/>
        </authorList>
    </citation>
    <scope>NUCLEOTIDE SEQUENCE [LARGE SCALE GENOMIC DNA]</scope>
    <source>
        <strain evidence="1 2">Nm13</strain>
    </source>
</reference>
<protein>
    <submittedName>
        <fullName evidence="1">Hypoxanthine phosphoribosyltransferase</fullName>
    </submittedName>
</protein>
<dbReference type="AlphaFoldDB" id="A0A1H5SRV0"/>
<organism evidence="1 2">
    <name type="scientific">Nitrosomonas ureae</name>
    <dbReference type="NCBI Taxonomy" id="44577"/>
    <lineage>
        <taxon>Bacteria</taxon>
        <taxon>Pseudomonadati</taxon>
        <taxon>Pseudomonadota</taxon>
        <taxon>Betaproteobacteria</taxon>
        <taxon>Nitrosomonadales</taxon>
        <taxon>Nitrosomonadaceae</taxon>
        <taxon>Nitrosomonas</taxon>
    </lineage>
</organism>
<dbReference type="RefSeq" id="WP_258039251.1">
    <property type="nucleotide sequence ID" value="NZ_FNUX01000003.1"/>
</dbReference>
<name>A0A1H5SRV0_9PROT</name>
<dbReference type="Proteomes" id="UP000236753">
    <property type="component" value="Unassembled WGS sequence"/>
</dbReference>
<accession>A0A1H5SRV0</accession>